<proteinExistence type="predicted"/>
<keyword evidence="2" id="KW-1185">Reference proteome</keyword>
<name>A0A977KCB1_9CREN</name>
<gene>
    <name evidence="1" type="ORF">IPA_00660</name>
</gene>
<dbReference type="KEGG" id="ipc:IPA_00660"/>
<protein>
    <submittedName>
        <fullName evidence="1">Uncharacterized protein</fullName>
    </submittedName>
</protein>
<evidence type="ECO:0000313" key="2">
    <source>
        <dbReference type="Proteomes" id="UP001063698"/>
    </source>
</evidence>
<dbReference type="EMBL" id="CP006868">
    <property type="protein sequence ID" value="UXD21995.1"/>
    <property type="molecule type" value="Genomic_DNA"/>
</dbReference>
<accession>A0A977KCB1</accession>
<reference evidence="1" key="1">
    <citation type="submission" date="2013-11" db="EMBL/GenBank/DDBJ databases">
        <title>Comparative genomics of Ignicoccus.</title>
        <authorList>
            <person name="Podar M."/>
        </authorList>
    </citation>
    <scope>NUCLEOTIDE SEQUENCE</scope>
    <source>
        <strain evidence="1">DSM 13166</strain>
    </source>
</reference>
<sequence>MRGKVYEMLKSGMRVSDIRKELNIGTSDLRSTIIILKKLGIPLMRKGDRYVVNPISNPPVPVRSYHDVLTASVQATKVLRFLYGEDVNFLWPNKVVKGNEVIASIEGPPLRVRGSLDEAIAEAIVYRTRHALRKRRLSELVRTANILLYKGNVELVLDSGALVTKIKNIDIEGNANTELGKISFEKVKEVRPKVEDR</sequence>
<organism evidence="1 2">
    <name type="scientific">Ignicoccus pacificus DSM 13166</name>
    <dbReference type="NCBI Taxonomy" id="940294"/>
    <lineage>
        <taxon>Archaea</taxon>
        <taxon>Thermoproteota</taxon>
        <taxon>Thermoprotei</taxon>
        <taxon>Desulfurococcales</taxon>
        <taxon>Desulfurococcaceae</taxon>
        <taxon>Ignicoccus</taxon>
    </lineage>
</organism>
<dbReference type="Proteomes" id="UP001063698">
    <property type="component" value="Chromosome"/>
</dbReference>
<dbReference type="AlphaFoldDB" id="A0A977KCB1"/>
<evidence type="ECO:0000313" key="1">
    <source>
        <dbReference type="EMBL" id="UXD21995.1"/>
    </source>
</evidence>